<gene>
    <name evidence="1" type="ORF">JKA74_13465</name>
</gene>
<dbReference type="Proteomes" id="UP000611723">
    <property type="component" value="Unassembled WGS sequence"/>
</dbReference>
<reference evidence="1" key="1">
    <citation type="submission" date="2021-01" db="EMBL/GenBank/DDBJ databases">
        <title>Marivirga aurantiaca sp. nov., isolated from intertidal surface sediments.</title>
        <authorList>
            <person name="Zhang M."/>
        </authorList>
    </citation>
    <scope>NUCLEOTIDE SEQUENCE</scope>
    <source>
        <strain evidence="1">S37H4</strain>
    </source>
</reference>
<accession>A0A934X033</accession>
<name>A0A934X033_9BACT</name>
<keyword evidence="2" id="KW-1185">Reference proteome</keyword>
<evidence type="ECO:0000313" key="2">
    <source>
        <dbReference type="Proteomes" id="UP000611723"/>
    </source>
</evidence>
<dbReference type="PANTHER" id="PTHR37805:SF1">
    <property type="entry name" value="CYTOPLASMIC PROTEIN"/>
    <property type="match status" value="1"/>
</dbReference>
<proteinExistence type="predicted"/>
<dbReference type="PANTHER" id="PTHR37805">
    <property type="entry name" value="CYTOPLASMIC PROTEIN-RELATED"/>
    <property type="match status" value="1"/>
</dbReference>
<protein>
    <submittedName>
        <fullName evidence="1">DUF1456 family protein</fullName>
    </submittedName>
</protein>
<dbReference type="InterPro" id="IPR009921">
    <property type="entry name" value="YehS-like"/>
</dbReference>
<dbReference type="AlphaFoldDB" id="A0A934X033"/>
<dbReference type="EMBL" id="JAEQBW010000006">
    <property type="protein sequence ID" value="MBK6266046.1"/>
    <property type="molecule type" value="Genomic_DNA"/>
</dbReference>
<evidence type="ECO:0000313" key="1">
    <source>
        <dbReference type="EMBL" id="MBK6266046.1"/>
    </source>
</evidence>
<dbReference type="RefSeq" id="WP_201431729.1">
    <property type="nucleotide sequence ID" value="NZ_JAEQBW010000006.1"/>
</dbReference>
<dbReference type="Pfam" id="PF07308">
    <property type="entry name" value="DUF1456"/>
    <property type="match status" value="2"/>
</dbReference>
<organism evidence="1 2">
    <name type="scientific">Marivirga aurantiaca</name>
    <dbReference type="NCBI Taxonomy" id="2802615"/>
    <lineage>
        <taxon>Bacteria</taxon>
        <taxon>Pseudomonadati</taxon>
        <taxon>Bacteroidota</taxon>
        <taxon>Cytophagia</taxon>
        <taxon>Cytophagales</taxon>
        <taxon>Marivirgaceae</taxon>
        <taxon>Marivirga</taxon>
    </lineage>
</organism>
<comment type="caution">
    <text evidence="1">The sequence shown here is derived from an EMBL/GenBank/DDBJ whole genome shotgun (WGS) entry which is preliminary data.</text>
</comment>
<sequence length="161" mass="18967">MTNNEIIKRLRYILDYSDEQMIAVFEQADQRITRSLLSDWLKKEDDPEYKELSDMQLAIFLNGLINEKRGKREGDQPKPERHLDNNMILKKLKIAFDLKSEDMQHIFKLSNKSVSTQELGGFLRNPKQSQYRPCLDQYLRNFMMGLQIKYRGSGTDTTLSN</sequence>